<gene>
    <name evidence="3" type="ORF">P879_04768</name>
</gene>
<keyword evidence="4" id="KW-1185">Reference proteome</keyword>
<dbReference type="Proteomes" id="UP000699462">
    <property type="component" value="Unassembled WGS sequence"/>
</dbReference>
<dbReference type="OrthoDB" id="10256179at2759"/>
<evidence type="ECO:0000256" key="2">
    <source>
        <dbReference type="PROSITE-ProRule" id="PRU00235"/>
    </source>
</evidence>
<dbReference type="InterPro" id="IPR009091">
    <property type="entry name" value="RCC1/BLIP-II"/>
</dbReference>
<organism evidence="3 4">
    <name type="scientific">Paragonimus westermani</name>
    <dbReference type="NCBI Taxonomy" id="34504"/>
    <lineage>
        <taxon>Eukaryota</taxon>
        <taxon>Metazoa</taxon>
        <taxon>Spiralia</taxon>
        <taxon>Lophotrochozoa</taxon>
        <taxon>Platyhelminthes</taxon>
        <taxon>Trematoda</taxon>
        <taxon>Digenea</taxon>
        <taxon>Plagiorchiida</taxon>
        <taxon>Troglotremata</taxon>
        <taxon>Troglotrematidae</taxon>
        <taxon>Paragonimus</taxon>
    </lineage>
</organism>
<reference evidence="3 4" key="1">
    <citation type="submission" date="2019-07" db="EMBL/GenBank/DDBJ databases">
        <title>Annotation for the trematode Paragonimus westermani.</title>
        <authorList>
            <person name="Choi Y.-J."/>
        </authorList>
    </citation>
    <scope>NUCLEOTIDE SEQUENCE [LARGE SCALE GENOMIC DNA]</scope>
    <source>
        <strain evidence="3">180907_Pwestermani</strain>
    </source>
</reference>
<protein>
    <recommendedName>
        <fullName evidence="5">Secretion-regulating guanine nucleotide exchange factor</fullName>
    </recommendedName>
</protein>
<dbReference type="AlphaFoldDB" id="A0A8T0DY16"/>
<evidence type="ECO:0000313" key="4">
    <source>
        <dbReference type="Proteomes" id="UP000699462"/>
    </source>
</evidence>
<dbReference type="Gene3D" id="2.130.10.30">
    <property type="entry name" value="Regulator of chromosome condensation 1/beta-lactamase-inhibitor protein II"/>
    <property type="match status" value="1"/>
</dbReference>
<evidence type="ECO:0008006" key="5">
    <source>
        <dbReference type="Google" id="ProtNLM"/>
    </source>
</evidence>
<name>A0A8T0DY16_9TREM</name>
<dbReference type="PROSITE" id="PS50012">
    <property type="entry name" value="RCC1_3"/>
    <property type="match status" value="1"/>
</dbReference>
<dbReference type="PANTHER" id="PTHR22870:SF466">
    <property type="entry name" value="ANKYRIN REPEAT-CONTAINING PROTEIN"/>
    <property type="match status" value="1"/>
</dbReference>
<accession>A0A8T0DY16</accession>
<dbReference type="InterPro" id="IPR000408">
    <property type="entry name" value="Reg_chr_condens"/>
</dbReference>
<dbReference type="Pfam" id="PF13540">
    <property type="entry name" value="RCC1_2"/>
    <property type="match status" value="1"/>
</dbReference>
<feature type="non-terminal residue" evidence="3">
    <location>
        <position position="362"/>
    </location>
</feature>
<evidence type="ECO:0000256" key="1">
    <source>
        <dbReference type="ARBA" id="ARBA00022737"/>
    </source>
</evidence>
<proteinExistence type="predicted"/>
<evidence type="ECO:0000313" key="3">
    <source>
        <dbReference type="EMBL" id="KAF8571491.1"/>
    </source>
</evidence>
<dbReference type="SUPFAM" id="SSF50985">
    <property type="entry name" value="RCC1/BLIP-II"/>
    <property type="match status" value="1"/>
</dbReference>
<dbReference type="Pfam" id="PF00415">
    <property type="entry name" value="RCC1"/>
    <property type="match status" value="1"/>
</dbReference>
<sequence length="362" mass="39836">HSTSLLSTLDLRGHRITHISCGSNHTLFATDKNMLFSCGNNDHDQLGVETAQQALVRPQKLTWWDSRNEIRRLYANAELSAVLTVSGDLFTFGSNEFGQLGRPTRNRIDCLHPTKVNLQGPCMALGLGYRHAVAAIVQTIADQNGSGQTILLVSWGQLNGGRLGFTKCDLGLSQQEMQTTNNWTVDKSGNVFRELNSEMNPDSLGINGTNGACQHTGPTIMPTFPKLEPALGEMVNGISCGFSHSLVSVRLTESKLLKMLPKPQMKSCMKDHSQRHTNHLTEPLILAFTRPNSGASQKQKEPEETSNLPLLDVVFVWGSGENGQLGIWNPNPTGVGKECCQIYCPIPNAIFTNRVRTFRVNR</sequence>
<dbReference type="PANTHER" id="PTHR22870">
    <property type="entry name" value="REGULATOR OF CHROMOSOME CONDENSATION"/>
    <property type="match status" value="1"/>
</dbReference>
<keyword evidence="1" id="KW-0677">Repeat</keyword>
<dbReference type="InterPro" id="IPR051210">
    <property type="entry name" value="Ub_ligase/GEF_domain"/>
</dbReference>
<dbReference type="EMBL" id="JTDF01000489">
    <property type="protein sequence ID" value="KAF8571491.1"/>
    <property type="molecule type" value="Genomic_DNA"/>
</dbReference>
<feature type="repeat" description="RCC1" evidence="2">
    <location>
        <begin position="87"/>
        <end position="138"/>
    </location>
</feature>
<comment type="caution">
    <text evidence="3">The sequence shown here is derived from an EMBL/GenBank/DDBJ whole genome shotgun (WGS) entry which is preliminary data.</text>
</comment>